<name>A0A918W672_9GAMM</name>
<dbReference type="EMBL" id="BMYD01000001">
    <property type="protein sequence ID" value="GHA70276.1"/>
    <property type="molecule type" value="Genomic_DNA"/>
</dbReference>
<organism evidence="1 2">
    <name type="scientific">Cognatilysobacter bugurensis</name>
    <dbReference type="NCBI Taxonomy" id="543356"/>
    <lineage>
        <taxon>Bacteria</taxon>
        <taxon>Pseudomonadati</taxon>
        <taxon>Pseudomonadota</taxon>
        <taxon>Gammaproteobacteria</taxon>
        <taxon>Lysobacterales</taxon>
        <taxon>Lysobacteraceae</taxon>
        <taxon>Cognatilysobacter</taxon>
    </lineage>
</organism>
<comment type="caution">
    <text evidence="1">The sequence shown here is derived from an EMBL/GenBank/DDBJ whole genome shotgun (WGS) entry which is preliminary data.</text>
</comment>
<reference evidence="1" key="1">
    <citation type="journal article" date="2014" name="Int. J. Syst. Evol. Microbiol.">
        <title>Complete genome sequence of Corynebacterium casei LMG S-19264T (=DSM 44701T), isolated from a smear-ripened cheese.</title>
        <authorList>
            <consortium name="US DOE Joint Genome Institute (JGI-PGF)"/>
            <person name="Walter F."/>
            <person name="Albersmeier A."/>
            <person name="Kalinowski J."/>
            <person name="Ruckert C."/>
        </authorList>
    </citation>
    <scope>NUCLEOTIDE SEQUENCE</scope>
    <source>
        <strain evidence="1">KCTC 23077</strain>
    </source>
</reference>
<keyword evidence="2" id="KW-1185">Reference proteome</keyword>
<reference evidence="1" key="2">
    <citation type="submission" date="2020-09" db="EMBL/GenBank/DDBJ databases">
        <authorList>
            <person name="Sun Q."/>
            <person name="Kim S."/>
        </authorList>
    </citation>
    <scope>NUCLEOTIDE SEQUENCE</scope>
    <source>
        <strain evidence="1">KCTC 23077</strain>
    </source>
</reference>
<protein>
    <submittedName>
        <fullName evidence="1">Uncharacterized protein</fullName>
    </submittedName>
</protein>
<evidence type="ECO:0000313" key="2">
    <source>
        <dbReference type="Proteomes" id="UP000646426"/>
    </source>
</evidence>
<sequence>MLDSHPSMACKRVRSTVRSRSRWIALLTVLLLAPPIVMAQPHAPGENPSQASAAVDFRIVIPETIRFVRNQEQRERTQQYTSRTVEAVDGRQVVTVARP</sequence>
<gene>
    <name evidence="1" type="ORF">GCM10007067_02970</name>
</gene>
<dbReference type="Proteomes" id="UP000646426">
    <property type="component" value="Unassembled WGS sequence"/>
</dbReference>
<dbReference type="AlphaFoldDB" id="A0A918W672"/>
<accession>A0A918W672</accession>
<evidence type="ECO:0000313" key="1">
    <source>
        <dbReference type="EMBL" id="GHA70276.1"/>
    </source>
</evidence>
<dbReference type="RefSeq" id="WP_189452636.1">
    <property type="nucleotide sequence ID" value="NZ_BMYD01000001.1"/>
</dbReference>
<proteinExistence type="predicted"/>